<dbReference type="AlphaFoldDB" id="A0A7M2Z2K4"/>
<organism evidence="1 2">
    <name type="scientific">Gaiella occulta</name>
    <dbReference type="NCBI Taxonomy" id="1002870"/>
    <lineage>
        <taxon>Bacteria</taxon>
        <taxon>Bacillati</taxon>
        <taxon>Actinomycetota</taxon>
        <taxon>Thermoleophilia</taxon>
        <taxon>Gaiellales</taxon>
        <taxon>Gaiellaceae</taxon>
        <taxon>Gaiella</taxon>
    </lineage>
</organism>
<dbReference type="Proteomes" id="UP000254134">
    <property type="component" value="Unassembled WGS sequence"/>
</dbReference>
<name>A0A7M2Z2K4_9ACTN</name>
<proteinExistence type="predicted"/>
<accession>A0A7M2Z2K4</accession>
<keyword evidence="2" id="KW-1185">Reference proteome</keyword>
<gene>
    <name evidence="1" type="ORF">Gocc_0641</name>
</gene>
<comment type="caution">
    <text evidence="1">The sequence shown here is derived from an EMBL/GenBank/DDBJ whole genome shotgun (WGS) entry which is preliminary data.</text>
</comment>
<reference evidence="1 2" key="1">
    <citation type="submission" date="2018-07" db="EMBL/GenBank/DDBJ databases">
        <title>High-quality-draft genome sequence of Gaiella occulta.</title>
        <authorList>
            <person name="Severino R."/>
            <person name="Froufe H.J.C."/>
            <person name="Rainey F.A."/>
            <person name="Barroso C."/>
            <person name="Albuquerque L."/>
            <person name="Lobo-Da-Cunha A."/>
            <person name="Da Costa M.S."/>
            <person name="Egas C."/>
        </authorList>
    </citation>
    <scope>NUCLEOTIDE SEQUENCE [LARGE SCALE GENOMIC DNA]</scope>
    <source>
        <strain evidence="1 2">F2-233</strain>
    </source>
</reference>
<dbReference type="EMBL" id="QQZY01000001">
    <property type="protein sequence ID" value="RDI76222.1"/>
    <property type="molecule type" value="Genomic_DNA"/>
</dbReference>
<dbReference type="OrthoDB" id="3789942at2"/>
<reference evidence="2" key="2">
    <citation type="journal article" date="2019" name="MicrobiologyOpen">
        <title>High-quality draft genome sequence of Gaiella occulta isolated from a 150 meter deep mineral water borehole and comparison with the genome sequences of other deep-branching lineages of the phylum Actinobacteria.</title>
        <authorList>
            <person name="Severino R."/>
            <person name="Froufe H.J.C."/>
            <person name="Barroso C."/>
            <person name="Albuquerque L."/>
            <person name="Lobo-da-Cunha A."/>
            <person name="da Costa M.S."/>
            <person name="Egas C."/>
        </authorList>
    </citation>
    <scope>NUCLEOTIDE SEQUENCE [LARGE SCALE GENOMIC DNA]</scope>
    <source>
        <strain evidence="2">F2-233</strain>
    </source>
</reference>
<evidence type="ECO:0000313" key="1">
    <source>
        <dbReference type="EMBL" id="RDI76222.1"/>
    </source>
</evidence>
<sequence>MPPRAYGSCTGALGADDVEWRDEEEILARTLLRLGTLRRRGCEEPDCVVLAGRLDVGLDDAIGLIERGCPPGLAVRILV</sequence>
<protein>
    <submittedName>
        <fullName evidence="1">Uncharacterized protein</fullName>
    </submittedName>
</protein>
<evidence type="ECO:0000313" key="2">
    <source>
        <dbReference type="Proteomes" id="UP000254134"/>
    </source>
</evidence>
<dbReference type="RefSeq" id="WP_114795050.1">
    <property type="nucleotide sequence ID" value="NZ_QQZY01000001.1"/>
</dbReference>